<gene>
    <name evidence="1" type="ORF">FKW44_012196</name>
</gene>
<accession>A0A7T8HJM7</accession>
<keyword evidence="2" id="KW-1185">Reference proteome</keyword>
<dbReference type="OrthoDB" id="426210at2759"/>
<reference evidence="2" key="1">
    <citation type="submission" date="2021-01" db="EMBL/GenBank/DDBJ databases">
        <title>Caligus Genome Assembly.</title>
        <authorList>
            <person name="Gallardo-Escarate C."/>
        </authorList>
    </citation>
    <scope>NUCLEOTIDE SEQUENCE [LARGE SCALE GENOMIC DNA]</scope>
</reference>
<name>A0A7T8HJM7_CALRO</name>
<protein>
    <submittedName>
        <fullName evidence="1">Uncharacterized protein</fullName>
    </submittedName>
</protein>
<dbReference type="AlphaFoldDB" id="A0A7T8HJM7"/>
<evidence type="ECO:0000313" key="1">
    <source>
        <dbReference type="EMBL" id="QQP51001.1"/>
    </source>
</evidence>
<sequence>KGGRLLHIRGGNGLVLNAIKIQLMIGGNAKKKDVEGFQRQRRGVEVHPSNEIELLQVAINDAARSIVGCKRRDHIHIGDLLEIPGLPSFND</sequence>
<feature type="non-terminal residue" evidence="1">
    <location>
        <position position="1"/>
    </location>
</feature>
<evidence type="ECO:0000313" key="2">
    <source>
        <dbReference type="Proteomes" id="UP000595437"/>
    </source>
</evidence>
<proteinExistence type="predicted"/>
<organism evidence="1 2">
    <name type="scientific">Caligus rogercresseyi</name>
    <name type="common">Sea louse</name>
    <dbReference type="NCBI Taxonomy" id="217165"/>
    <lineage>
        <taxon>Eukaryota</taxon>
        <taxon>Metazoa</taxon>
        <taxon>Ecdysozoa</taxon>
        <taxon>Arthropoda</taxon>
        <taxon>Crustacea</taxon>
        <taxon>Multicrustacea</taxon>
        <taxon>Hexanauplia</taxon>
        <taxon>Copepoda</taxon>
        <taxon>Siphonostomatoida</taxon>
        <taxon>Caligidae</taxon>
        <taxon>Caligus</taxon>
    </lineage>
</organism>
<dbReference type="EMBL" id="CP045897">
    <property type="protein sequence ID" value="QQP51001.1"/>
    <property type="molecule type" value="Genomic_DNA"/>
</dbReference>
<dbReference type="Proteomes" id="UP000595437">
    <property type="component" value="Chromosome 8"/>
</dbReference>